<comment type="caution">
    <text evidence="3">The sequence shown here is derived from an EMBL/GenBank/DDBJ whole genome shotgun (WGS) entry which is preliminary data.</text>
</comment>
<gene>
    <name evidence="3" type="primary">larC</name>
    <name evidence="3" type="ORF">KDD93_03305</name>
</gene>
<reference evidence="3 4" key="1">
    <citation type="submission" date="2021-04" db="EMBL/GenBank/DDBJ databases">
        <title>Molecular and phenotypic characterization and identification of bacterial isolates recovered from the Anatolian ground squirrels (Spermophilus xanthoprymnus) and which have the potential to form a new species in the Campylobacter genus.</title>
        <authorList>
            <person name="Aydin F."/>
            <person name="Abay S."/>
            <person name="Kayman T."/>
            <person name="Karakaya E."/>
            <person name="Mustak H.K."/>
            <person name="Mustak I.B."/>
            <person name="Bilgin N."/>
            <person name="Duzler A."/>
            <person name="Sahin O."/>
            <person name="Guran O."/>
            <person name="Saticioglu I.B."/>
        </authorList>
    </citation>
    <scope>NUCLEOTIDE SEQUENCE [LARGE SCALE GENOMIC DNA]</scope>
    <source>
        <strain evidence="4">faydin-G24</strain>
    </source>
</reference>
<dbReference type="EMBL" id="JAGSSW010000002">
    <property type="protein sequence ID" value="MBR8463599.1"/>
    <property type="molecule type" value="Genomic_DNA"/>
</dbReference>
<dbReference type="InterPro" id="IPR002822">
    <property type="entry name" value="Ni_insertion"/>
</dbReference>
<evidence type="ECO:0000313" key="4">
    <source>
        <dbReference type="Proteomes" id="UP000682951"/>
    </source>
</evidence>
<dbReference type="PANTHER" id="PTHR36566:SF1">
    <property type="entry name" value="PYRIDINIUM-3,5-BISTHIOCARBOXYLIC ACID MONONUCLEOTIDE NICKEL INSERTION PROTEIN"/>
    <property type="match status" value="1"/>
</dbReference>
<protein>
    <recommendedName>
        <fullName evidence="2">Putative nickel insertion protein</fullName>
    </recommendedName>
</protein>
<keyword evidence="2" id="KW-0456">Lyase</keyword>
<dbReference type="Pfam" id="PF01969">
    <property type="entry name" value="Ni_insertion"/>
    <property type="match status" value="1"/>
</dbReference>
<evidence type="ECO:0000256" key="1">
    <source>
        <dbReference type="ARBA" id="ARBA00022596"/>
    </source>
</evidence>
<dbReference type="PANTHER" id="PTHR36566">
    <property type="entry name" value="NICKEL INSERTION PROTEIN-RELATED"/>
    <property type="match status" value="1"/>
</dbReference>
<dbReference type="Gene3D" id="3.30.70.1380">
    <property type="entry name" value="Transcriptional regulatory protein pf0864 domain like"/>
    <property type="match status" value="1"/>
</dbReference>
<keyword evidence="4" id="KW-1185">Reference proteome</keyword>
<dbReference type="Proteomes" id="UP000682951">
    <property type="component" value="Unassembled WGS sequence"/>
</dbReference>
<dbReference type="RefSeq" id="WP_212141706.1">
    <property type="nucleotide sequence ID" value="NZ_JAGSSW010000002.1"/>
</dbReference>
<evidence type="ECO:0000313" key="3">
    <source>
        <dbReference type="EMBL" id="MBR8463599.1"/>
    </source>
</evidence>
<proteinExistence type="inferred from homology"/>
<name>A0ABS5HH44_9BACT</name>
<accession>A0ABS5HH44</accession>
<comment type="similarity">
    <text evidence="2">Belongs to the LarC family.</text>
</comment>
<evidence type="ECO:0000256" key="2">
    <source>
        <dbReference type="HAMAP-Rule" id="MF_01074"/>
    </source>
</evidence>
<dbReference type="HAMAP" id="MF_01074">
    <property type="entry name" value="LarC"/>
    <property type="match status" value="1"/>
</dbReference>
<sequence>MSKFLYYDLSCGISGDMHLAALVGLGVDFKYLKSELSKLGLDDEFVLEKKDILKRGISSIKIDVLLTKKMAYYRNFKEIKRIILNSNLSEFCKDRSIKIFERIAVAEAKAHDTSVEKVHFHEVGAVDSIVDIVGACICLEYLGVTQIISSKVELGGGAVRCAHGVLSVPAPAVCEILKDVPVSIGRANFELTTPTGAAIVREFTKEFSKSLSFNIKAVGYGAGSKEAEFANILRIMLCESETTKNLKQKLIQTNIDDMDAESFAFACETLLQNGALDVFSHSVFMKKGRIGFELNVICKESDAEQIKSLIFKHTTSIGVREIEILKTELKREFVKISSKFGDINLKVSNINDSEFKAKPEFNECKSAAIKHNITLNEVKKEILKNYDKATKFKK</sequence>
<dbReference type="NCBIfam" id="TIGR00299">
    <property type="entry name" value="nickel pincer cofactor biosynthesis protein LarC"/>
    <property type="match status" value="1"/>
</dbReference>
<dbReference type="Gene3D" id="3.10.20.300">
    <property type="entry name" value="mk0293 like domain"/>
    <property type="match status" value="1"/>
</dbReference>
<keyword evidence="1 2" id="KW-0533">Nickel</keyword>
<organism evidence="3 4">
    <name type="scientific">Campylobacter anatolicus</name>
    <dbReference type="NCBI Taxonomy" id="2829105"/>
    <lineage>
        <taxon>Bacteria</taxon>
        <taxon>Pseudomonadati</taxon>
        <taxon>Campylobacterota</taxon>
        <taxon>Epsilonproteobacteria</taxon>
        <taxon>Campylobacterales</taxon>
        <taxon>Campylobacteraceae</taxon>
        <taxon>Campylobacter</taxon>
    </lineage>
</organism>